<evidence type="ECO:0000256" key="6">
    <source>
        <dbReference type="ARBA" id="ARBA00022833"/>
    </source>
</evidence>
<dbReference type="Gene3D" id="3.30.40.10">
    <property type="entry name" value="Zinc/RING finger domain, C3HC4 (zinc finger)"/>
    <property type="match status" value="1"/>
</dbReference>
<dbReference type="Pfam" id="PF13639">
    <property type="entry name" value="zf-RING_2"/>
    <property type="match status" value="1"/>
</dbReference>
<keyword evidence="7" id="KW-0805">Transcription regulation</keyword>
<evidence type="ECO:0000256" key="8">
    <source>
        <dbReference type="ARBA" id="ARBA00023163"/>
    </source>
</evidence>
<keyword evidence="8" id="KW-0804">Transcription</keyword>
<dbReference type="InterPro" id="IPR013083">
    <property type="entry name" value="Znf_RING/FYVE/PHD"/>
</dbReference>
<keyword evidence="6" id="KW-0862">Zinc</keyword>
<dbReference type="GO" id="GO:0061630">
    <property type="term" value="F:ubiquitin protein ligase activity"/>
    <property type="evidence" value="ECO:0007669"/>
    <property type="project" value="UniProtKB-EC"/>
</dbReference>
<proteinExistence type="predicted"/>
<evidence type="ECO:0000313" key="11">
    <source>
        <dbReference type="EMBL" id="CAL0330668.1"/>
    </source>
</evidence>
<dbReference type="GO" id="GO:0000209">
    <property type="term" value="P:protein polyubiquitination"/>
    <property type="evidence" value="ECO:0007669"/>
    <property type="project" value="TreeGrafter"/>
</dbReference>
<keyword evidence="12" id="KW-1185">Reference proteome</keyword>
<dbReference type="AlphaFoldDB" id="A0AAV1Y9M8"/>
<dbReference type="GO" id="GO:0008270">
    <property type="term" value="F:zinc ion binding"/>
    <property type="evidence" value="ECO:0007669"/>
    <property type="project" value="UniProtKB-KW"/>
</dbReference>
<evidence type="ECO:0000256" key="2">
    <source>
        <dbReference type="ARBA" id="ARBA00012483"/>
    </source>
</evidence>
<gene>
    <name evidence="11" type="ORF">LLUT_LOCUS31728</name>
</gene>
<dbReference type="PANTHER" id="PTHR46077">
    <property type="entry name" value="E3 UBIQUITIN-PROTEIN LIGASE TOPORS"/>
    <property type="match status" value="1"/>
</dbReference>
<evidence type="ECO:0000259" key="10">
    <source>
        <dbReference type="PROSITE" id="PS50089"/>
    </source>
</evidence>
<keyword evidence="3" id="KW-0808">Transferase</keyword>
<feature type="domain" description="RING-type" evidence="10">
    <location>
        <begin position="24"/>
        <end position="67"/>
    </location>
</feature>
<evidence type="ECO:0000256" key="4">
    <source>
        <dbReference type="ARBA" id="ARBA00022723"/>
    </source>
</evidence>
<reference evidence="11 12" key="1">
    <citation type="submission" date="2024-03" db="EMBL/GenBank/DDBJ databases">
        <authorList>
            <person name="Martinez-Hernandez J."/>
        </authorList>
    </citation>
    <scope>NUCLEOTIDE SEQUENCE [LARGE SCALE GENOMIC DNA]</scope>
</reference>
<dbReference type="EMBL" id="CAXHTB010000022">
    <property type="protein sequence ID" value="CAL0330668.1"/>
    <property type="molecule type" value="Genomic_DNA"/>
</dbReference>
<comment type="caution">
    <text evidence="11">The sequence shown here is derived from an EMBL/GenBank/DDBJ whole genome shotgun (WGS) entry which is preliminary data.</text>
</comment>
<evidence type="ECO:0000256" key="9">
    <source>
        <dbReference type="PROSITE-ProRule" id="PRU00175"/>
    </source>
</evidence>
<keyword evidence="4" id="KW-0479">Metal-binding</keyword>
<protein>
    <recommendedName>
        <fullName evidence="2">RING-type E3 ubiquitin transferase</fullName>
        <ecNumber evidence="2">2.3.2.27</ecNumber>
    </recommendedName>
</protein>
<keyword evidence="5 9" id="KW-0863">Zinc-finger</keyword>
<dbReference type="PANTHER" id="PTHR46077:SF1">
    <property type="entry name" value="TOP1 BINDING ARGININE_SERINE RICH PROTEIN, E3 UBIQUITIN LIGASE"/>
    <property type="match status" value="1"/>
</dbReference>
<evidence type="ECO:0000256" key="3">
    <source>
        <dbReference type="ARBA" id="ARBA00022679"/>
    </source>
</evidence>
<evidence type="ECO:0000313" key="12">
    <source>
        <dbReference type="Proteomes" id="UP001497480"/>
    </source>
</evidence>
<comment type="catalytic activity">
    <reaction evidence="1">
        <text>S-ubiquitinyl-[E2 ubiquitin-conjugating enzyme]-L-cysteine + [acceptor protein]-L-lysine = [E2 ubiquitin-conjugating enzyme]-L-cysteine + N(6)-ubiquitinyl-[acceptor protein]-L-lysine.</text>
        <dbReference type="EC" id="2.3.2.27"/>
    </reaction>
</comment>
<dbReference type="GO" id="GO:0006513">
    <property type="term" value="P:protein monoubiquitination"/>
    <property type="evidence" value="ECO:0007669"/>
    <property type="project" value="TreeGrafter"/>
</dbReference>
<dbReference type="PROSITE" id="PS50089">
    <property type="entry name" value="ZF_RING_2"/>
    <property type="match status" value="1"/>
</dbReference>
<dbReference type="InterPro" id="IPR017907">
    <property type="entry name" value="Znf_RING_CS"/>
</dbReference>
<dbReference type="Proteomes" id="UP001497480">
    <property type="component" value="Unassembled WGS sequence"/>
</dbReference>
<evidence type="ECO:0000256" key="7">
    <source>
        <dbReference type="ARBA" id="ARBA00023015"/>
    </source>
</evidence>
<sequence>MERRKREKEKENDLVWNSIRGRNCPICLTHLQPRYNEVAVLTRCYHAYCTQCIARWSQLRRICPLCNSLFNSWFSILNLSFRKHFLPPLHASQPRLPITTRRIVGRRIRRVDRRALQWRRSFGNPASVTALVIAQRKLEWRASIYNNIGLQPDPTTLRCLEARCNGCSPCKLFLSMLQQHPSPNKSRKDALKNEILQRIKPWIKRELEAVLGDPDPTVIVHVVTSQFIAWLEEKARMPSGQCDVGNDFIHPLRPFLHDKASTFWHELSCFGESCYNMETYDAVVQYRHLE</sequence>
<organism evidence="11 12">
    <name type="scientific">Lupinus luteus</name>
    <name type="common">European yellow lupine</name>
    <dbReference type="NCBI Taxonomy" id="3873"/>
    <lineage>
        <taxon>Eukaryota</taxon>
        <taxon>Viridiplantae</taxon>
        <taxon>Streptophyta</taxon>
        <taxon>Embryophyta</taxon>
        <taxon>Tracheophyta</taxon>
        <taxon>Spermatophyta</taxon>
        <taxon>Magnoliopsida</taxon>
        <taxon>eudicotyledons</taxon>
        <taxon>Gunneridae</taxon>
        <taxon>Pentapetalae</taxon>
        <taxon>rosids</taxon>
        <taxon>fabids</taxon>
        <taxon>Fabales</taxon>
        <taxon>Fabaceae</taxon>
        <taxon>Papilionoideae</taxon>
        <taxon>50 kb inversion clade</taxon>
        <taxon>genistoids sensu lato</taxon>
        <taxon>core genistoids</taxon>
        <taxon>Genisteae</taxon>
        <taxon>Lupinus</taxon>
    </lineage>
</organism>
<evidence type="ECO:0000256" key="5">
    <source>
        <dbReference type="ARBA" id="ARBA00022771"/>
    </source>
</evidence>
<dbReference type="PROSITE" id="PS00518">
    <property type="entry name" value="ZF_RING_1"/>
    <property type="match status" value="1"/>
</dbReference>
<dbReference type="SMART" id="SM00184">
    <property type="entry name" value="RING"/>
    <property type="match status" value="1"/>
</dbReference>
<dbReference type="EC" id="2.3.2.27" evidence="2"/>
<dbReference type="SUPFAM" id="SSF57850">
    <property type="entry name" value="RING/U-box"/>
    <property type="match status" value="1"/>
</dbReference>
<name>A0AAV1Y9M8_LUPLU</name>
<accession>A0AAV1Y9M8</accession>
<dbReference type="InterPro" id="IPR001841">
    <property type="entry name" value="Znf_RING"/>
</dbReference>
<evidence type="ECO:0000256" key="1">
    <source>
        <dbReference type="ARBA" id="ARBA00000900"/>
    </source>
</evidence>